<accession>A0A2G5TU51</accession>
<dbReference type="Proteomes" id="UP000230233">
    <property type="component" value="Chromosome V"/>
</dbReference>
<evidence type="ECO:0000313" key="1">
    <source>
        <dbReference type="EMBL" id="PIC30839.1"/>
    </source>
</evidence>
<name>A0A2G5TU51_9PELO</name>
<dbReference type="EMBL" id="PDUG01000005">
    <property type="protein sequence ID" value="PIC30839.1"/>
    <property type="molecule type" value="Genomic_DNA"/>
</dbReference>
<comment type="caution">
    <text evidence="1">The sequence shown here is derived from an EMBL/GenBank/DDBJ whole genome shotgun (WGS) entry which is preliminary data.</text>
</comment>
<keyword evidence="2" id="KW-1185">Reference proteome</keyword>
<dbReference type="AlphaFoldDB" id="A0A2G5TU51"/>
<organism evidence="1 2">
    <name type="scientific">Caenorhabditis nigoni</name>
    <dbReference type="NCBI Taxonomy" id="1611254"/>
    <lineage>
        <taxon>Eukaryota</taxon>
        <taxon>Metazoa</taxon>
        <taxon>Ecdysozoa</taxon>
        <taxon>Nematoda</taxon>
        <taxon>Chromadorea</taxon>
        <taxon>Rhabditida</taxon>
        <taxon>Rhabditina</taxon>
        <taxon>Rhabditomorpha</taxon>
        <taxon>Rhabditoidea</taxon>
        <taxon>Rhabditidae</taxon>
        <taxon>Peloderinae</taxon>
        <taxon>Caenorhabditis</taxon>
    </lineage>
</organism>
<sequence length="135" mass="15160">MTQKGGVSESLLNTCTFRSTHCFFPPRRPGQPKNGDNARPREVENCLQCPPLINQCSFLCARRLASLALSLSTLSHLSHSIPSSSSSSFDNEVTTQKRAPTTLQETVLFVLHQLDLSEFRKQRCRRLHSVRKSCT</sequence>
<evidence type="ECO:0000313" key="2">
    <source>
        <dbReference type="Proteomes" id="UP000230233"/>
    </source>
</evidence>
<proteinExistence type="predicted"/>
<protein>
    <submittedName>
        <fullName evidence="1">Uncharacterized protein</fullName>
    </submittedName>
</protein>
<reference evidence="2" key="1">
    <citation type="submission" date="2017-10" db="EMBL/GenBank/DDBJ databases">
        <title>Rapid genome shrinkage in a self-fertile nematode reveals novel sperm competition proteins.</title>
        <authorList>
            <person name="Yin D."/>
            <person name="Schwarz E.M."/>
            <person name="Thomas C.G."/>
            <person name="Felde R.L."/>
            <person name="Korf I.F."/>
            <person name="Cutter A.D."/>
            <person name="Schartner C.M."/>
            <person name="Ralston E.J."/>
            <person name="Meyer B.J."/>
            <person name="Haag E.S."/>
        </authorList>
    </citation>
    <scope>NUCLEOTIDE SEQUENCE [LARGE SCALE GENOMIC DNA]</scope>
    <source>
        <strain evidence="2">JU1422</strain>
    </source>
</reference>
<gene>
    <name evidence="1" type="primary">Cnig_chr_V.g21946</name>
    <name evidence="1" type="ORF">B9Z55_021946</name>
</gene>